<feature type="compositionally biased region" description="Basic and acidic residues" evidence="1">
    <location>
        <begin position="107"/>
        <end position="117"/>
    </location>
</feature>
<accession>A0A8S5LI92</accession>
<dbReference type="EMBL" id="BK015852">
    <property type="protein sequence ID" value="DAD69600.1"/>
    <property type="molecule type" value="Genomic_DNA"/>
</dbReference>
<name>A0A8S5LI92_9CAUD</name>
<reference evidence="2" key="1">
    <citation type="journal article" date="2021" name="Proc. Natl. Acad. Sci. U.S.A.">
        <title>A Catalog of Tens of Thousands of Viruses from Human Metagenomes Reveals Hidden Associations with Chronic Diseases.</title>
        <authorList>
            <person name="Tisza M.J."/>
            <person name="Buck C.B."/>
        </authorList>
    </citation>
    <scope>NUCLEOTIDE SEQUENCE</scope>
    <source>
        <strain evidence="2">Ctbwh6</strain>
    </source>
</reference>
<feature type="region of interest" description="Disordered" evidence="1">
    <location>
        <begin position="95"/>
        <end position="117"/>
    </location>
</feature>
<organism evidence="2">
    <name type="scientific">Myoviridae sp. ctbwh6</name>
    <dbReference type="NCBI Taxonomy" id="2827611"/>
    <lineage>
        <taxon>Viruses</taxon>
        <taxon>Duplodnaviria</taxon>
        <taxon>Heunggongvirae</taxon>
        <taxon>Uroviricota</taxon>
        <taxon>Caudoviricetes</taxon>
    </lineage>
</organism>
<proteinExistence type="predicted"/>
<evidence type="ECO:0000256" key="1">
    <source>
        <dbReference type="SAM" id="MobiDB-lite"/>
    </source>
</evidence>
<evidence type="ECO:0000313" key="2">
    <source>
        <dbReference type="EMBL" id="DAD69600.1"/>
    </source>
</evidence>
<protein>
    <submittedName>
        <fullName evidence="2">Uncharacterized protein</fullName>
    </submittedName>
</protein>
<sequence>MSKEPEEGVIRIVPASESGVSDGVEMMAQTAMAIFEQKDGKAVGIGNIGNLPCKMMASYETGTFSISVRGSDPFMVSVRLDELMALLHAAAARHVETAPKAKKKNAQKGEKEGEKHE</sequence>